<feature type="region of interest" description="Disordered" evidence="1">
    <location>
        <begin position="125"/>
        <end position="146"/>
    </location>
</feature>
<gene>
    <name evidence="2" type="ORF">MAR_015346</name>
</gene>
<proteinExistence type="predicted"/>
<dbReference type="PANTHER" id="PTHR16155:SF19">
    <property type="entry name" value="DED DOMAIN-CONTAINING PROTEIN"/>
    <property type="match status" value="1"/>
</dbReference>
<sequence length="825" mass="93463">MGNKKKKRKSASGQGSCNRQGKDDSTKRDKSSISLSERECVETTDVQGKRLTEALDAINKSELNATDTINELGTDFAHGLKDETHAGKKNLQDHGRQEVEKLRDRQIAIKSNITQVGNFNKIAMDTKDSDHSTESSSSSSTGGPVVSINADIVQCGDGQNIIHTNRLSGQTTGNAPERSQQQTSTVHVVVRNQPAQPQPRQALEMEKIKTFLRNVNEGHFILIADEVDFVAGIDALGLIKWTAVIDFDPKGWQTGLLSRLRKRIEESVCLDYISWQEVKVACSHQSVTWIAMMGISNQPDTIVDMVFKQWKRDVMKSLIQRINIIKQFAAQYTDLKVLVLWPNDSSKVKHFKESECTSRNISPESDFQLPTSDGTNIPDISKKEAHWLQKDLDVLYVDNKTGKEFTAPELHEEEHNFYKGGTLPWSVWYALPNGNFVIERDFKRRLVQFIKTRHFKPCKSGLIHLCHNPGSGDLLEGKEIILTKSDFPEEMQELIVKDENEIKPNMVRISHYFVAKEILNQLLPFPKKTVSSPSPNLTELAKKKLGRFAVDFIEIAGKKTNDQSSNMALIMTKTFISRNNKVGSENETLGQKRRKPRVSPILEQASTNPPYTERPNEDTIAEEHLRAALIMSKEAVDDLEEEEIPHVNKLDLMHIYHMYGSMILQKVAKKTGKFFGETPSKFVTKPKYPREWLGLPQDNIRRLFPGLRFFGLIQDRDIQEHDLEIRKGRIAFPNNKPSGGYIDLDLGPDNRCPIKVFFIPARADHQRGMVGSKNAGDRVEFVLGFSLSHGYEAFNVLPLKLVTCPNCKIDVEKISRNYEEDKKMD</sequence>
<feature type="region of interest" description="Disordered" evidence="1">
    <location>
        <begin position="581"/>
        <end position="615"/>
    </location>
</feature>
<protein>
    <submittedName>
        <fullName evidence="2">Uncharacterized protein</fullName>
    </submittedName>
</protein>
<accession>A0ABY7FK06</accession>
<feature type="compositionally biased region" description="Basic and acidic residues" evidence="1">
    <location>
        <begin position="20"/>
        <end position="46"/>
    </location>
</feature>
<dbReference type="PANTHER" id="PTHR16155">
    <property type="entry name" value="DED DOMAIN-CONTAINING PROTEIN"/>
    <property type="match status" value="1"/>
</dbReference>
<evidence type="ECO:0000313" key="2">
    <source>
        <dbReference type="EMBL" id="WAR21372.1"/>
    </source>
</evidence>
<name>A0ABY7FK06_MYAAR</name>
<dbReference type="EMBL" id="CP111023">
    <property type="protein sequence ID" value="WAR21372.1"/>
    <property type="molecule type" value="Genomic_DNA"/>
</dbReference>
<dbReference type="Proteomes" id="UP001164746">
    <property type="component" value="Chromosome 12"/>
</dbReference>
<keyword evidence="3" id="KW-1185">Reference proteome</keyword>
<organism evidence="2 3">
    <name type="scientific">Mya arenaria</name>
    <name type="common">Soft-shell clam</name>
    <dbReference type="NCBI Taxonomy" id="6604"/>
    <lineage>
        <taxon>Eukaryota</taxon>
        <taxon>Metazoa</taxon>
        <taxon>Spiralia</taxon>
        <taxon>Lophotrochozoa</taxon>
        <taxon>Mollusca</taxon>
        <taxon>Bivalvia</taxon>
        <taxon>Autobranchia</taxon>
        <taxon>Heteroconchia</taxon>
        <taxon>Euheterodonta</taxon>
        <taxon>Imparidentia</taxon>
        <taxon>Neoheterodontei</taxon>
        <taxon>Myida</taxon>
        <taxon>Myoidea</taxon>
        <taxon>Myidae</taxon>
        <taxon>Mya</taxon>
    </lineage>
</organism>
<evidence type="ECO:0000313" key="3">
    <source>
        <dbReference type="Proteomes" id="UP001164746"/>
    </source>
</evidence>
<evidence type="ECO:0000256" key="1">
    <source>
        <dbReference type="SAM" id="MobiDB-lite"/>
    </source>
</evidence>
<reference evidence="2" key="1">
    <citation type="submission" date="2022-11" db="EMBL/GenBank/DDBJ databases">
        <title>Centuries of genome instability and evolution in soft-shell clam transmissible cancer (bioRxiv).</title>
        <authorList>
            <person name="Hart S.F.M."/>
            <person name="Yonemitsu M.A."/>
            <person name="Giersch R.M."/>
            <person name="Beal B.F."/>
            <person name="Arriagada G."/>
            <person name="Davis B.W."/>
            <person name="Ostrander E.A."/>
            <person name="Goff S.P."/>
            <person name="Metzger M.J."/>
        </authorList>
    </citation>
    <scope>NUCLEOTIDE SEQUENCE</scope>
    <source>
        <strain evidence="2">MELC-2E11</strain>
        <tissue evidence="2">Siphon/mantle</tissue>
    </source>
</reference>
<feature type="compositionally biased region" description="Basic residues" evidence="1">
    <location>
        <begin position="1"/>
        <end position="10"/>
    </location>
</feature>
<feature type="region of interest" description="Disordered" evidence="1">
    <location>
        <begin position="1"/>
        <end position="46"/>
    </location>
</feature>